<dbReference type="RefSeq" id="WP_194512439.1">
    <property type="nucleotide sequence ID" value="NZ_DALYVD010000001.1"/>
</dbReference>
<dbReference type="SUPFAM" id="SSF49401">
    <property type="entry name" value="Bacterial adhesins"/>
    <property type="match status" value="1"/>
</dbReference>
<name>A0ABD4K7N2_9ENTR</name>
<evidence type="ECO:0000313" key="2">
    <source>
        <dbReference type="EMBL" id="MBF4177056.1"/>
    </source>
</evidence>
<comment type="caution">
    <text evidence="2">The sequence shown here is derived from an EMBL/GenBank/DDBJ whole genome shotgun (WGS) entry which is preliminary data.</text>
</comment>
<reference evidence="2 3" key="1">
    <citation type="submission" date="2020-11" db="EMBL/GenBank/DDBJ databases">
        <title>Identification of Lelliottia nimipressuralis from Wound Infection by Whole Genome-Based Bacterial Identification.</title>
        <authorList>
            <person name="Navarathna D.H."/>
            <person name="Choi H."/>
            <person name="Jinadatha C."/>
            <person name="Chatterjee P."/>
            <person name="Hwang M."/>
        </authorList>
    </citation>
    <scope>NUCLEOTIDE SEQUENCE [LARGE SCALE GENOMIC DNA]</scope>
    <source>
        <strain evidence="2 3">DN2020</strain>
    </source>
</reference>
<evidence type="ECO:0000256" key="1">
    <source>
        <dbReference type="SAM" id="SignalP"/>
    </source>
</evidence>
<dbReference type="Gene3D" id="2.60.40.3310">
    <property type="match status" value="1"/>
</dbReference>
<sequence length="322" mass="35439">MNLRNVCFCLCILYSGHAASECNFVDPNGPWTAWVSIPANLSIPHDSQVGDVIHSDAGWQQLGTTHLRCSQSGMTTTGYDFPIEESSIPGVYKLPNMPELGIRITYDNTINNSEVGNLIFQYPSTIGPHTATGFTPTGNFKVEIILLSSLVNFMPDSYSVAWPEVIGSVRYSDLLVGTVKPLNTAMNITVTNDEYCYITPLDAVNFQNVSLERLRANQLLGSSDMTIHCPYTTTNEPLTRTVRFNGQNNGSEFITSINGVGVSLRNERNEIIPPNSTVTVGLTKVNAEHIGHVQINVYPQIDENIIPTVQELGEWLVDVTLE</sequence>
<feature type="signal peptide" evidence="1">
    <location>
        <begin position="1"/>
        <end position="18"/>
    </location>
</feature>
<keyword evidence="1" id="KW-0732">Signal</keyword>
<proteinExistence type="predicted"/>
<protein>
    <recommendedName>
        <fullName evidence="4">Fimbrial protein</fullName>
    </recommendedName>
</protein>
<dbReference type="InterPro" id="IPR008966">
    <property type="entry name" value="Adhesion_dom_sf"/>
</dbReference>
<feature type="chain" id="PRO_5044857709" description="Fimbrial protein" evidence="1">
    <location>
        <begin position="19"/>
        <end position="322"/>
    </location>
</feature>
<accession>A0ABD4K7N2</accession>
<evidence type="ECO:0000313" key="3">
    <source>
        <dbReference type="Proteomes" id="UP000628560"/>
    </source>
</evidence>
<gene>
    <name evidence="2" type="ORF">ISP11_04195</name>
</gene>
<organism evidence="2 3">
    <name type="scientific">Lelliottia nimipressuralis</name>
    <dbReference type="NCBI Taxonomy" id="69220"/>
    <lineage>
        <taxon>Bacteria</taxon>
        <taxon>Pseudomonadati</taxon>
        <taxon>Pseudomonadota</taxon>
        <taxon>Gammaproteobacteria</taxon>
        <taxon>Enterobacterales</taxon>
        <taxon>Enterobacteriaceae</taxon>
        <taxon>Lelliottia</taxon>
    </lineage>
</organism>
<evidence type="ECO:0008006" key="4">
    <source>
        <dbReference type="Google" id="ProtNLM"/>
    </source>
</evidence>
<dbReference type="Proteomes" id="UP000628560">
    <property type="component" value="Unassembled WGS sequence"/>
</dbReference>
<dbReference type="EMBL" id="JADIXP010000002">
    <property type="protein sequence ID" value="MBF4177056.1"/>
    <property type="molecule type" value="Genomic_DNA"/>
</dbReference>
<dbReference type="AlphaFoldDB" id="A0ABD4K7N2"/>